<dbReference type="PANTHER" id="PTHR32387">
    <property type="entry name" value="WU:FJ29H11"/>
    <property type="match status" value="1"/>
</dbReference>
<dbReference type="Pfam" id="PF25794">
    <property type="entry name" value="SACS"/>
    <property type="match status" value="1"/>
</dbReference>
<dbReference type="OMA" id="ESICSIN"/>
<dbReference type="STRING" id="1168221.R7YJT8"/>
<dbReference type="HOGENOM" id="CLU_000570_2_0_1"/>
<gene>
    <name evidence="2" type="ORF">W97_01134</name>
</gene>
<name>R7YJT8_CONA1</name>
<dbReference type="InterPro" id="IPR058210">
    <property type="entry name" value="SACS/Nov_dom"/>
</dbReference>
<dbReference type="InterPro" id="IPR052957">
    <property type="entry name" value="Auxin_embryo_med"/>
</dbReference>
<evidence type="ECO:0000259" key="1">
    <source>
        <dbReference type="Pfam" id="PF25794"/>
    </source>
</evidence>
<evidence type="ECO:0000313" key="3">
    <source>
        <dbReference type="Proteomes" id="UP000016924"/>
    </source>
</evidence>
<sequence length="787" mass="89823">MSEQPPPSDEELHIQLLCSQRRLDTAEGNDINLQNLDALLTITSDELYHEPTHFLMEMIQNADDNTYGIGVSPLLDFTLTNDGYLWIGCNENGFTVEDVESICSINDSTKSKSDKKRGYIGEKGIGFKSVFKIADVVWISSGRYSFKFDKREKLGRVAPVWAELPCKPPTPYSTTFCLRIVSESERSRLATQLLSMKPSLLMFLRQLKQIGINISSSYGSQRRLLQRYDRTMSGKETVLLHSGSESTEYVIVKHGLTGMPTDEKRKGILDSEIVLAFPIDGRNCFTKIEQEVFTFLPVRKYGLPFIVQADFLLVANRGEIHESPSWNYKTRDGISDAFLEAVHLFKNDEILRYEWPKMIPDPGQASGTYLFPVRDRIIELLRSSKVLRSRAWTFEIPSHLTYVPGVFRDRGGIPLFGSECDRATTLCDGYRISELAPLGVAIMNASMFLRKLEAFIEREPDNFRNKPAAWHSRLADAIRQHWNVCRESARLLPLIPLRDRVWVHSLQGNIFFPGTDGGLQVPEGISVHILDLEASRDPSRCQLFADLGVQTLDRSRVCELILAQHAGLKRSQTRNWTKDTMVSHASYLFHASHFCKLPSLRNLQICVRDSKYVESGFKLYFDVPGCSNPVSSYFRKAPTTIKLIDASYLQENQGAQYNHWIYWLQSALEISGIPRLVNAEYQMTTEFKYLIRNEPSTVFLTLLRDHWNNYSRNFVMSIHWGRSRIPIKSSSDVQSELSRAPVRCLGGYERSLNQTVLPLPGYWTKRERERLLTFLTSGTWTQPTTGG</sequence>
<dbReference type="RefSeq" id="XP_007777233.1">
    <property type="nucleotide sequence ID" value="XM_007779043.1"/>
</dbReference>
<dbReference type="EMBL" id="JH767557">
    <property type="protein sequence ID" value="EON61916.1"/>
    <property type="molecule type" value="Genomic_DNA"/>
</dbReference>
<dbReference type="Proteomes" id="UP000016924">
    <property type="component" value="Unassembled WGS sequence"/>
</dbReference>
<evidence type="ECO:0000313" key="2">
    <source>
        <dbReference type="EMBL" id="EON61916.1"/>
    </source>
</evidence>
<dbReference type="SUPFAM" id="SSF55874">
    <property type="entry name" value="ATPase domain of HSP90 chaperone/DNA topoisomerase II/histidine kinase"/>
    <property type="match status" value="1"/>
</dbReference>
<dbReference type="eggNOG" id="ENOG502QQIR">
    <property type="taxonomic scope" value="Eukaryota"/>
</dbReference>
<dbReference type="InterPro" id="IPR036890">
    <property type="entry name" value="HATPase_C_sf"/>
</dbReference>
<dbReference type="PANTHER" id="PTHR32387:SF0">
    <property type="entry name" value="PROTEIN NO VEIN"/>
    <property type="match status" value="1"/>
</dbReference>
<feature type="domain" description="Sacsin/Nov" evidence="1">
    <location>
        <begin position="48"/>
        <end position="149"/>
    </location>
</feature>
<dbReference type="Gene3D" id="3.30.565.10">
    <property type="entry name" value="Histidine kinase-like ATPase, C-terminal domain"/>
    <property type="match status" value="1"/>
</dbReference>
<proteinExistence type="predicted"/>
<accession>R7YJT8</accession>
<dbReference type="NCBIfam" id="NF047352">
    <property type="entry name" value="P_loop_sacsin"/>
    <property type="match status" value="1"/>
</dbReference>
<dbReference type="OrthoDB" id="1262810at2759"/>
<reference evidence="3" key="1">
    <citation type="submission" date="2012-06" db="EMBL/GenBank/DDBJ databases">
        <title>The genome sequence of Coniosporium apollinis CBS 100218.</title>
        <authorList>
            <consortium name="The Broad Institute Genome Sequencing Platform"/>
            <person name="Cuomo C."/>
            <person name="Gorbushina A."/>
            <person name="Noack S."/>
            <person name="Walker B."/>
            <person name="Young S.K."/>
            <person name="Zeng Q."/>
            <person name="Gargeya S."/>
            <person name="Fitzgerald M."/>
            <person name="Haas B."/>
            <person name="Abouelleil A."/>
            <person name="Alvarado L."/>
            <person name="Arachchi H.M."/>
            <person name="Berlin A.M."/>
            <person name="Chapman S.B."/>
            <person name="Goldberg J."/>
            <person name="Griggs A."/>
            <person name="Gujja S."/>
            <person name="Hansen M."/>
            <person name="Howarth C."/>
            <person name="Imamovic A."/>
            <person name="Larimer J."/>
            <person name="McCowan C."/>
            <person name="Montmayeur A."/>
            <person name="Murphy C."/>
            <person name="Neiman D."/>
            <person name="Pearson M."/>
            <person name="Priest M."/>
            <person name="Roberts A."/>
            <person name="Saif S."/>
            <person name="Shea T."/>
            <person name="Sisk P."/>
            <person name="Sykes S."/>
            <person name="Wortman J."/>
            <person name="Nusbaum C."/>
            <person name="Birren B."/>
        </authorList>
    </citation>
    <scope>NUCLEOTIDE SEQUENCE [LARGE SCALE GENOMIC DNA]</scope>
    <source>
        <strain evidence="3">CBS 100218</strain>
    </source>
</reference>
<keyword evidence="3" id="KW-1185">Reference proteome</keyword>
<organism evidence="2 3">
    <name type="scientific">Coniosporium apollinis (strain CBS 100218)</name>
    <name type="common">Rock-inhabiting black yeast</name>
    <dbReference type="NCBI Taxonomy" id="1168221"/>
    <lineage>
        <taxon>Eukaryota</taxon>
        <taxon>Fungi</taxon>
        <taxon>Dikarya</taxon>
        <taxon>Ascomycota</taxon>
        <taxon>Pezizomycotina</taxon>
        <taxon>Dothideomycetes</taxon>
        <taxon>Dothideomycetes incertae sedis</taxon>
        <taxon>Coniosporium</taxon>
    </lineage>
</organism>
<protein>
    <recommendedName>
        <fullName evidence="1">Sacsin/Nov domain-containing protein</fullName>
    </recommendedName>
</protein>
<dbReference type="GeneID" id="19898445"/>
<dbReference type="AlphaFoldDB" id="R7YJT8"/>